<dbReference type="SUPFAM" id="SSF53649">
    <property type="entry name" value="Alkaline phosphatase-like"/>
    <property type="match status" value="1"/>
</dbReference>
<dbReference type="AlphaFoldDB" id="A0A382XSS6"/>
<dbReference type="InterPro" id="IPR017850">
    <property type="entry name" value="Alkaline_phosphatase_core_sf"/>
</dbReference>
<keyword evidence="2" id="KW-0479">Metal-binding</keyword>
<dbReference type="PROSITE" id="PS00523">
    <property type="entry name" value="SULFATASE_1"/>
    <property type="match status" value="1"/>
</dbReference>
<sequence>CHRAYCPNPTCTPSRSSMITGLYPSDHGAWSLGTKLMEDVPTVGDALGRAGYRTSLVGKAHFQPLQETDRYRSLESYPILQDLDFWRQFNEPFYGFDTVRLARNHADEAHVGQHYAIWMEDNGCHNWRDYYRPPTGTNDRQKHRWEIPEKYHYNAWIAEESQRLLDTYAAGDEPFFMWSSFFDPHPPYLAPDPWHAMYDPADLTLPQIVEGEHDVNPLHFRMTQEKEPDFSAWRESGFGIHGMHSHLHGADEMRQNMAVYYGMISLMD</sequence>
<feature type="non-terminal residue" evidence="5">
    <location>
        <position position="1"/>
    </location>
</feature>
<dbReference type="InterPro" id="IPR000917">
    <property type="entry name" value="Sulfatase_N"/>
</dbReference>
<protein>
    <recommendedName>
        <fullName evidence="4">Sulfatase N-terminal domain-containing protein</fullName>
    </recommendedName>
</protein>
<organism evidence="5">
    <name type="scientific">marine metagenome</name>
    <dbReference type="NCBI Taxonomy" id="408172"/>
    <lineage>
        <taxon>unclassified sequences</taxon>
        <taxon>metagenomes</taxon>
        <taxon>ecological metagenomes</taxon>
    </lineage>
</organism>
<gene>
    <name evidence="5" type="ORF">METZ01_LOCUS426778</name>
</gene>
<feature type="non-terminal residue" evidence="5">
    <location>
        <position position="268"/>
    </location>
</feature>
<evidence type="ECO:0000259" key="4">
    <source>
        <dbReference type="Pfam" id="PF00884"/>
    </source>
</evidence>
<dbReference type="Gene3D" id="3.40.720.10">
    <property type="entry name" value="Alkaline Phosphatase, subunit A"/>
    <property type="match status" value="1"/>
</dbReference>
<evidence type="ECO:0000256" key="2">
    <source>
        <dbReference type="ARBA" id="ARBA00022723"/>
    </source>
</evidence>
<dbReference type="PANTHER" id="PTHR45953">
    <property type="entry name" value="IDURONATE 2-SULFATASE"/>
    <property type="match status" value="1"/>
</dbReference>
<evidence type="ECO:0000256" key="1">
    <source>
        <dbReference type="ARBA" id="ARBA00008779"/>
    </source>
</evidence>
<dbReference type="InterPro" id="IPR024607">
    <property type="entry name" value="Sulfatase_CS"/>
</dbReference>
<comment type="similarity">
    <text evidence="1">Belongs to the sulfatase family.</text>
</comment>
<dbReference type="GO" id="GO:0008484">
    <property type="term" value="F:sulfuric ester hydrolase activity"/>
    <property type="evidence" value="ECO:0007669"/>
    <property type="project" value="TreeGrafter"/>
</dbReference>
<dbReference type="GO" id="GO:0046872">
    <property type="term" value="F:metal ion binding"/>
    <property type="evidence" value="ECO:0007669"/>
    <property type="project" value="UniProtKB-KW"/>
</dbReference>
<feature type="domain" description="Sulfatase N-terminal" evidence="4">
    <location>
        <begin position="3"/>
        <end position="268"/>
    </location>
</feature>
<proteinExistence type="inferred from homology"/>
<dbReference type="EMBL" id="UINC01170068">
    <property type="protein sequence ID" value="SVD73924.1"/>
    <property type="molecule type" value="Genomic_DNA"/>
</dbReference>
<name>A0A382XSS6_9ZZZZ</name>
<dbReference type="Pfam" id="PF00884">
    <property type="entry name" value="Sulfatase"/>
    <property type="match status" value="1"/>
</dbReference>
<reference evidence="5" key="1">
    <citation type="submission" date="2018-05" db="EMBL/GenBank/DDBJ databases">
        <authorList>
            <person name="Lanie J.A."/>
            <person name="Ng W.-L."/>
            <person name="Kazmierczak K.M."/>
            <person name="Andrzejewski T.M."/>
            <person name="Davidsen T.M."/>
            <person name="Wayne K.J."/>
            <person name="Tettelin H."/>
            <person name="Glass J.I."/>
            <person name="Rusch D."/>
            <person name="Podicherti R."/>
            <person name="Tsui H.-C.T."/>
            <person name="Winkler M.E."/>
        </authorList>
    </citation>
    <scope>NUCLEOTIDE SEQUENCE</scope>
</reference>
<dbReference type="PANTHER" id="PTHR45953:SF1">
    <property type="entry name" value="IDURONATE 2-SULFATASE"/>
    <property type="match status" value="1"/>
</dbReference>
<evidence type="ECO:0000313" key="5">
    <source>
        <dbReference type="EMBL" id="SVD73924.1"/>
    </source>
</evidence>
<accession>A0A382XSS6</accession>
<keyword evidence="3" id="KW-0378">Hydrolase</keyword>
<evidence type="ECO:0000256" key="3">
    <source>
        <dbReference type="ARBA" id="ARBA00022801"/>
    </source>
</evidence>
<dbReference type="GO" id="GO:0005737">
    <property type="term" value="C:cytoplasm"/>
    <property type="evidence" value="ECO:0007669"/>
    <property type="project" value="TreeGrafter"/>
</dbReference>